<organism evidence="1 2">
    <name type="scientific">Ornithinimicrobium faecis</name>
    <dbReference type="NCBI Taxonomy" id="2934158"/>
    <lineage>
        <taxon>Bacteria</taxon>
        <taxon>Bacillati</taxon>
        <taxon>Actinomycetota</taxon>
        <taxon>Actinomycetes</taxon>
        <taxon>Micrococcales</taxon>
        <taxon>Ornithinimicrobiaceae</taxon>
        <taxon>Ornithinimicrobium</taxon>
    </lineage>
</organism>
<dbReference type="EMBL" id="CP099489">
    <property type="protein sequence ID" value="USQ79833.1"/>
    <property type="molecule type" value="Genomic_DNA"/>
</dbReference>
<proteinExistence type="predicted"/>
<reference evidence="1" key="1">
    <citation type="submission" date="2022-06" db="EMBL/GenBank/DDBJ databases">
        <title>Ornithinimicrobium HY1793.</title>
        <authorList>
            <person name="Huang Y."/>
        </authorList>
    </citation>
    <scope>NUCLEOTIDE SEQUENCE</scope>
    <source>
        <strain evidence="1">HY1793</strain>
    </source>
</reference>
<name>A0ABY4YTZ5_9MICO</name>
<dbReference type="InterPro" id="IPR019933">
    <property type="entry name" value="DivIVA_domain"/>
</dbReference>
<protein>
    <submittedName>
        <fullName evidence="1">DivIVA domain-containing protein</fullName>
    </submittedName>
</protein>
<evidence type="ECO:0000313" key="2">
    <source>
        <dbReference type="Proteomes" id="UP001056455"/>
    </source>
</evidence>
<sequence>MTDTQGRPTFRTAGFFRAGYATAEVDDFLDALFTAIARGNQVPDILSQRFTVQRGGYAMDEVDAFLDEVQASLEGES</sequence>
<keyword evidence="2" id="KW-1185">Reference proteome</keyword>
<dbReference type="NCBIfam" id="TIGR03544">
    <property type="entry name" value="DivI1A_domain"/>
    <property type="match status" value="1"/>
</dbReference>
<dbReference type="Gene3D" id="6.10.250.660">
    <property type="match status" value="1"/>
</dbReference>
<gene>
    <name evidence="1" type="ORF">NF556_19955</name>
</gene>
<evidence type="ECO:0000313" key="1">
    <source>
        <dbReference type="EMBL" id="USQ79833.1"/>
    </source>
</evidence>
<dbReference type="Proteomes" id="UP001056455">
    <property type="component" value="Chromosome"/>
</dbReference>
<dbReference type="RefSeq" id="WP_252592937.1">
    <property type="nucleotide sequence ID" value="NZ_CP099489.1"/>
</dbReference>
<accession>A0ABY4YTZ5</accession>